<protein>
    <recommendedName>
        <fullName evidence="3">Secreted protein</fullName>
    </recommendedName>
</protein>
<evidence type="ECO:0008006" key="3">
    <source>
        <dbReference type="Google" id="ProtNLM"/>
    </source>
</evidence>
<organism evidence="1 2">
    <name type="scientific">Prorocentrum cordatum</name>
    <dbReference type="NCBI Taxonomy" id="2364126"/>
    <lineage>
        <taxon>Eukaryota</taxon>
        <taxon>Sar</taxon>
        <taxon>Alveolata</taxon>
        <taxon>Dinophyceae</taxon>
        <taxon>Prorocentrales</taxon>
        <taxon>Prorocentraceae</taxon>
        <taxon>Prorocentrum</taxon>
    </lineage>
</organism>
<accession>A0ABN9P862</accession>
<proteinExistence type="predicted"/>
<evidence type="ECO:0000313" key="1">
    <source>
        <dbReference type="EMBL" id="CAK0788921.1"/>
    </source>
</evidence>
<sequence length="107" mass="11834">MLCFTFKSGSLHLARTSLGNRPDKRARGCCVSGARPRKCSFFLFTAEAIVYFISPCVHTRGQSTNKCARGCCVSGARPRKCSFFLFTAEAIVYFISPCVHPRGQSTR</sequence>
<dbReference type="Proteomes" id="UP001189429">
    <property type="component" value="Unassembled WGS sequence"/>
</dbReference>
<keyword evidence="2" id="KW-1185">Reference proteome</keyword>
<name>A0ABN9P862_9DINO</name>
<reference evidence="1" key="1">
    <citation type="submission" date="2023-10" db="EMBL/GenBank/DDBJ databases">
        <authorList>
            <person name="Chen Y."/>
            <person name="Shah S."/>
            <person name="Dougan E. K."/>
            <person name="Thang M."/>
            <person name="Chan C."/>
        </authorList>
    </citation>
    <scope>NUCLEOTIDE SEQUENCE [LARGE SCALE GENOMIC DNA]</scope>
</reference>
<gene>
    <name evidence="1" type="ORF">PCOR1329_LOCUS635</name>
</gene>
<evidence type="ECO:0000313" key="2">
    <source>
        <dbReference type="Proteomes" id="UP001189429"/>
    </source>
</evidence>
<comment type="caution">
    <text evidence="1">The sequence shown here is derived from an EMBL/GenBank/DDBJ whole genome shotgun (WGS) entry which is preliminary data.</text>
</comment>
<dbReference type="EMBL" id="CAUYUJ010000137">
    <property type="protein sequence ID" value="CAK0788921.1"/>
    <property type="molecule type" value="Genomic_DNA"/>
</dbReference>